<name>A0A372NWS4_9SPHI</name>
<sequence>MIAAYKGKFPAALLLIPLMTGIGCALAFPDEDRSIALIPFVVLSIVFASLNFFYRPLNVYKYGWLGGVLILSILFTSGWYLIYQRNELHQPDHFSKQKAGELLVNITSEPKVKDDLVRFTAEVVAAVKNDKLHQTSGTILITIKDELANNLFYGEQLLIPAKYDKVEPPYNPGEFNYKQYLAHKNIYYQAYLYPKQYRVVDAGKGNPAISFALDIRQRLVNKLKSNMRDTTAIAVASTLILGYKTDLSNDVMQAYSKTGTIHILSVSGGHVAILLALLSFLLGFMNHPRTKVTRAIMIILVIWAYALLTGFSPAVNRAALMITLVIAGKTYSRHISNLNILAVSAFVLLLYDPYLLTDVGFQLSYLAVAGLVVFQPIIYQWFTFKNKAADKLWMVSSVSIAAQVATFPLSAYYFHQFPVYFLLSNLLIIIPVAVIMYSGLTFLLLPQIPFVSKTLGYILEKSILLMNKMLVVIEQAPYASFGKIWITKTEFILLNIIIGLVFYCIYKKSKGALFASLIGVLIFSCGISLKKFKADNTNLVTFLNLRKHQGIVFKHGSKGVVLTDLPQNDKNFQYAIQPCLDSLQITTYEVLPFSSTISINYLLKKDALVWFRNKKLLLLNDSSRFKSIPADMLIDKAYLSNNTAPDTTLANVPLIIDGTNSKVYIEHLKQDGKKYALLKRNKALVLLSN</sequence>
<evidence type="ECO:0000256" key="6">
    <source>
        <dbReference type="SAM" id="Phobius"/>
    </source>
</evidence>
<evidence type="ECO:0000256" key="3">
    <source>
        <dbReference type="ARBA" id="ARBA00022692"/>
    </source>
</evidence>
<evidence type="ECO:0000259" key="7">
    <source>
        <dbReference type="Pfam" id="PF03772"/>
    </source>
</evidence>
<dbReference type="OrthoDB" id="9761531at2"/>
<evidence type="ECO:0000256" key="4">
    <source>
        <dbReference type="ARBA" id="ARBA00022989"/>
    </source>
</evidence>
<evidence type="ECO:0000256" key="2">
    <source>
        <dbReference type="ARBA" id="ARBA00022475"/>
    </source>
</evidence>
<proteinExistence type="predicted"/>
<evidence type="ECO:0000313" key="10">
    <source>
        <dbReference type="Proteomes" id="UP000264217"/>
    </source>
</evidence>
<dbReference type="NCBIfam" id="TIGR00360">
    <property type="entry name" value="ComEC_N-term"/>
    <property type="match status" value="1"/>
</dbReference>
<keyword evidence="2" id="KW-1003">Cell membrane</keyword>
<dbReference type="EMBL" id="QWDC01000001">
    <property type="protein sequence ID" value="RFZ94566.1"/>
    <property type="molecule type" value="Genomic_DNA"/>
</dbReference>
<dbReference type="InterPro" id="IPR025405">
    <property type="entry name" value="DUF4131"/>
</dbReference>
<organism evidence="9 10">
    <name type="scientific">Mucilaginibacter conchicola</name>
    <dbReference type="NCBI Taxonomy" id="2303333"/>
    <lineage>
        <taxon>Bacteria</taxon>
        <taxon>Pseudomonadati</taxon>
        <taxon>Bacteroidota</taxon>
        <taxon>Sphingobacteriia</taxon>
        <taxon>Sphingobacteriales</taxon>
        <taxon>Sphingobacteriaceae</taxon>
        <taxon>Mucilaginibacter</taxon>
    </lineage>
</organism>
<feature type="domain" description="DUF4131" evidence="8">
    <location>
        <begin position="40"/>
        <end position="194"/>
    </location>
</feature>
<dbReference type="RefSeq" id="WP_117390127.1">
    <property type="nucleotide sequence ID" value="NZ_QWDC01000001.1"/>
</dbReference>
<dbReference type="PROSITE" id="PS51257">
    <property type="entry name" value="PROKAR_LIPOPROTEIN"/>
    <property type="match status" value="1"/>
</dbReference>
<dbReference type="GO" id="GO:0005886">
    <property type="term" value="C:plasma membrane"/>
    <property type="evidence" value="ECO:0007669"/>
    <property type="project" value="UniProtKB-SubCell"/>
</dbReference>
<gene>
    <name evidence="9" type="ORF">D0C36_03190</name>
</gene>
<feature type="transmembrane region" description="Helical" evidence="6">
    <location>
        <begin position="60"/>
        <end position="82"/>
    </location>
</feature>
<keyword evidence="4 6" id="KW-1133">Transmembrane helix</keyword>
<feature type="transmembrane region" description="Helical" evidence="6">
    <location>
        <begin position="35"/>
        <end position="54"/>
    </location>
</feature>
<dbReference type="InterPro" id="IPR004477">
    <property type="entry name" value="ComEC_N"/>
</dbReference>
<keyword evidence="5 6" id="KW-0472">Membrane</keyword>
<feature type="transmembrane region" description="Helical" evidence="6">
    <location>
        <begin position="394"/>
        <end position="414"/>
    </location>
</feature>
<evidence type="ECO:0000256" key="1">
    <source>
        <dbReference type="ARBA" id="ARBA00004651"/>
    </source>
</evidence>
<evidence type="ECO:0000256" key="5">
    <source>
        <dbReference type="ARBA" id="ARBA00023136"/>
    </source>
</evidence>
<feature type="transmembrane region" description="Helical" evidence="6">
    <location>
        <begin position="420"/>
        <end position="445"/>
    </location>
</feature>
<evidence type="ECO:0000313" key="9">
    <source>
        <dbReference type="EMBL" id="RFZ94566.1"/>
    </source>
</evidence>
<feature type="transmembrane region" description="Helical" evidence="6">
    <location>
        <begin position="263"/>
        <end position="285"/>
    </location>
</feature>
<dbReference type="Pfam" id="PF13567">
    <property type="entry name" value="DUF4131"/>
    <property type="match status" value="1"/>
</dbReference>
<protein>
    <submittedName>
        <fullName evidence="9">ComEC family competence protein</fullName>
    </submittedName>
</protein>
<dbReference type="InterPro" id="IPR052159">
    <property type="entry name" value="Competence_DNA_uptake"/>
</dbReference>
<feature type="domain" description="ComEC/Rec2-related protein" evidence="7">
    <location>
        <begin position="239"/>
        <end position="506"/>
    </location>
</feature>
<reference evidence="9 10" key="1">
    <citation type="submission" date="2018-08" db="EMBL/GenBank/DDBJ databases">
        <title>Mucilaginibacter sp. MYSH2.</title>
        <authorList>
            <person name="Seo T."/>
        </authorList>
    </citation>
    <scope>NUCLEOTIDE SEQUENCE [LARGE SCALE GENOMIC DNA]</scope>
    <source>
        <strain evidence="9 10">MYSH2</strain>
    </source>
</reference>
<comment type="caution">
    <text evidence="9">The sequence shown here is derived from an EMBL/GenBank/DDBJ whole genome shotgun (WGS) entry which is preliminary data.</text>
</comment>
<dbReference type="PANTHER" id="PTHR30619:SF1">
    <property type="entry name" value="RECOMBINATION PROTEIN 2"/>
    <property type="match status" value="1"/>
</dbReference>
<feature type="transmembrane region" description="Helical" evidence="6">
    <location>
        <begin position="12"/>
        <end position="28"/>
    </location>
</feature>
<comment type="subcellular location">
    <subcellularLocation>
        <location evidence="1">Cell membrane</location>
        <topology evidence="1">Multi-pass membrane protein</topology>
    </subcellularLocation>
</comment>
<dbReference type="Pfam" id="PF03772">
    <property type="entry name" value="Competence"/>
    <property type="match status" value="1"/>
</dbReference>
<dbReference type="AlphaFoldDB" id="A0A372NWS4"/>
<feature type="transmembrane region" description="Helical" evidence="6">
    <location>
        <begin position="484"/>
        <end position="505"/>
    </location>
</feature>
<evidence type="ECO:0000259" key="8">
    <source>
        <dbReference type="Pfam" id="PF13567"/>
    </source>
</evidence>
<accession>A0A372NWS4</accession>
<dbReference type="PANTHER" id="PTHR30619">
    <property type="entry name" value="DNA INTERNALIZATION/COMPETENCE PROTEIN COMEC/REC2"/>
    <property type="match status" value="1"/>
</dbReference>
<keyword evidence="10" id="KW-1185">Reference proteome</keyword>
<keyword evidence="3 6" id="KW-0812">Transmembrane</keyword>
<feature type="transmembrane region" description="Helical" evidence="6">
    <location>
        <begin position="292"/>
        <end position="308"/>
    </location>
</feature>
<dbReference type="Proteomes" id="UP000264217">
    <property type="component" value="Unassembled WGS sequence"/>
</dbReference>
<feature type="transmembrane region" description="Helical" evidence="6">
    <location>
        <begin position="338"/>
        <end position="356"/>
    </location>
</feature>
<feature type="transmembrane region" description="Helical" evidence="6">
    <location>
        <begin position="512"/>
        <end position="529"/>
    </location>
</feature>